<comment type="caution">
    <text evidence="1">The sequence shown here is derived from an EMBL/GenBank/DDBJ whole genome shotgun (WGS) entry which is preliminary data.</text>
</comment>
<organism evidence="1 2">
    <name type="scientific">Paenibacillus campinasensis</name>
    <dbReference type="NCBI Taxonomy" id="66347"/>
    <lineage>
        <taxon>Bacteria</taxon>
        <taxon>Bacillati</taxon>
        <taxon>Bacillota</taxon>
        <taxon>Bacilli</taxon>
        <taxon>Bacillales</taxon>
        <taxon>Paenibacillaceae</taxon>
        <taxon>Paenibacillus</taxon>
    </lineage>
</organism>
<protein>
    <submittedName>
        <fullName evidence="1">Uncharacterized protein</fullName>
    </submittedName>
</protein>
<proteinExistence type="predicted"/>
<dbReference type="Proteomes" id="UP000435177">
    <property type="component" value="Unassembled WGS sequence"/>
</dbReference>
<dbReference type="RefSeq" id="WP_155619032.1">
    <property type="nucleotide sequence ID" value="NZ_WOAA01000031.1"/>
</dbReference>
<gene>
    <name evidence="1" type="ORF">GNP94_22095</name>
</gene>
<name>A0ABW9T8E9_9BACL</name>
<accession>A0ABW9T8E9</accession>
<dbReference type="EMBL" id="WOAA01000031">
    <property type="protein sequence ID" value="MUG68666.1"/>
    <property type="molecule type" value="Genomic_DNA"/>
</dbReference>
<sequence length="63" mass="7209">MPKTKLLLPEPNIVETYTIGESTVHICDNYMARTPEEKQKVIQDMHAKAWAIVRDIREKGGTI</sequence>
<evidence type="ECO:0000313" key="2">
    <source>
        <dbReference type="Proteomes" id="UP000435177"/>
    </source>
</evidence>
<keyword evidence="2" id="KW-1185">Reference proteome</keyword>
<reference evidence="1 2" key="1">
    <citation type="submission" date="2019-11" db="EMBL/GenBank/DDBJ databases">
        <title>Draft genome sequences of five Paenibacillus species of dairy origin.</title>
        <authorList>
            <person name="Olajide A.M."/>
            <person name="Chen S."/>
            <person name="Lapointe G."/>
        </authorList>
    </citation>
    <scope>NUCLEOTIDE SEQUENCE [LARGE SCALE GENOMIC DNA]</scope>
    <source>
        <strain evidence="1 2">3CS1</strain>
    </source>
</reference>
<evidence type="ECO:0000313" key="1">
    <source>
        <dbReference type="EMBL" id="MUG68666.1"/>
    </source>
</evidence>